<evidence type="ECO:0000256" key="2">
    <source>
        <dbReference type="ARBA" id="ARBA00022448"/>
    </source>
</evidence>
<reference evidence="11 12" key="2">
    <citation type="journal article" date="2020" name="Int. J. Syst. Evol. Microbiol.">
        <title>Borrelia maritima sp. nov., a novel species of the Borrelia burgdorferi sensu lato complex, occupying a basal position to North American species.</title>
        <authorList>
            <person name="Margos G."/>
            <person name="Fedorova N."/>
            <person name="Becker N.S."/>
            <person name="Kleinjan J.E."/>
            <person name="Marosevic D."/>
            <person name="Krebs S."/>
            <person name="Hui L."/>
            <person name="Fingerle V."/>
            <person name="Lane R.S."/>
        </authorList>
    </citation>
    <scope>NUCLEOTIDE SEQUENCE [LARGE SCALE GENOMIC DNA]</scope>
    <source>
        <strain evidence="11 12">CA690</strain>
    </source>
</reference>
<evidence type="ECO:0000256" key="1">
    <source>
        <dbReference type="ARBA" id="ARBA00004651"/>
    </source>
</evidence>
<dbReference type="EMBL" id="CP044535">
    <property type="protein sequence ID" value="QFI14590.1"/>
    <property type="molecule type" value="Genomic_DNA"/>
</dbReference>
<sequence length="456" mass="50958">MSTNKSKTRELILNGNLYKVLFLISFPIVITNIIQAFYDLTDMFYVGKLGAMPLSALSLAGPINFFIMAIAMGMATGSISLISKCIGEGNFSRFSRYAGQLIVLNFLLSLFVTICAFFLIEHLLDLLGVKGELKELSRLYFYVTIFGIPIMFLSISITYILNAQGETILSMIIVLFANIVNFILDPILIFSFNMGITGAAWATLFSKLLTVAFYLFLTYKLNYGLKIYPKDLAIDIRSIKEIVNLGLPSAFGQIMVSLSFFIFNYIVIGISPKFLAAYGLTNTIISFLFLPAMGIGTGIISIVGQNLGAKKINRVGEVLKKGFFISLAILLIINSIVIINKQFILKLFTDDLEVLNYANNYLLLTTIGTFGYGLQQVFFGGLIGSGRTKIAMIIIFIRLWLIRLPVVFIFQYFGIIENSLGYAFIISNYLAIIILVAFTCTRYWTKTILIKKYKCN</sequence>
<feature type="transmembrane region" description="Helical" evidence="10">
    <location>
        <begin position="168"/>
        <end position="192"/>
    </location>
</feature>
<feature type="transmembrane region" description="Helical" evidence="10">
    <location>
        <begin position="102"/>
        <end position="120"/>
    </location>
</feature>
<evidence type="ECO:0000256" key="3">
    <source>
        <dbReference type="ARBA" id="ARBA00022449"/>
    </source>
</evidence>
<feature type="transmembrane region" description="Helical" evidence="10">
    <location>
        <begin position="198"/>
        <end position="221"/>
    </location>
</feature>
<keyword evidence="2" id="KW-0813">Transport</keyword>
<dbReference type="PANTHER" id="PTHR43298">
    <property type="entry name" value="MULTIDRUG RESISTANCE PROTEIN NORM-RELATED"/>
    <property type="match status" value="1"/>
</dbReference>
<evidence type="ECO:0000256" key="8">
    <source>
        <dbReference type="ARBA" id="ARBA00023136"/>
    </source>
</evidence>
<feature type="transmembrane region" description="Helical" evidence="10">
    <location>
        <begin position="420"/>
        <end position="444"/>
    </location>
</feature>
<dbReference type="Pfam" id="PF01554">
    <property type="entry name" value="MatE"/>
    <property type="match status" value="2"/>
</dbReference>
<proteinExistence type="predicted"/>
<dbReference type="KEGG" id="bmat:DB723_02370"/>
<comment type="subcellular location">
    <subcellularLocation>
        <location evidence="1">Cell membrane</location>
        <topology evidence="1">Multi-pass membrane protein</topology>
    </subcellularLocation>
</comment>
<dbReference type="RefSeq" id="WP_151552235.1">
    <property type="nucleotide sequence ID" value="NZ_CP044535.1"/>
</dbReference>
<evidence type="ECO:0000256" key="5">
    <source>
        <dbReference type="ARBA" id="ARBA00022692"/>
    </source>
</evidence>
<keyword evidence="7" id="KW-0406">Ion transport</keyword>
<gene>
    <name evidence="11" type="ORF">DB723_02370</name>
</gene>
<feature type="transmembrane region" description="Helical" evidence="10">
    <location>
        <begin position="20"/>
        <end position="38"/>
    </location>
</feature>
<dbReference type="GO" id="GO:0042910">
    <property type="term" value="F:xenobiotic transmembrane transporter activity"/>
    <property type="evidence" value="ECO:0007669"/>
    <property type="project" value="InterPro"/>
</dbReference>
<keyword evidence="8 10" id="KW-0472">Membrane</keyword>
<evidence type="ECO:0000256" key="4">
    <source>
        <dbReference type="ARBA" id="ARBA00022475"/>
    </source>
</evidence>
<dbReference type="InterPro" id="IPR050222">
    <property type="entry name" value="MATE_MdtK"/>
</dbReference>
<dbReference type="OrthoDB" id="9811110at2"/>
<dbReference type="InterPro" id="IPR048279">
    <property type="entry name" value="MdtK-like"/>
</dbReference>
<keyword evidence="5 10" id="KW-0812">Transmembrane</keyword>
<feature type="transmembrane region" description="Helical" evidence="10">
    <location>
        <begin position="58"/>
        <end position="82"/>
    </location>
</feature>
<organism evidence="11 12">
    <name type="scientific">Borrelia maritima</name>
    <dbReference type="NCBI Taxonomy" id="2761123"/>
    <lineage>
        <taxon>Bacteria</taxon>
        <taxon>Pseudomonadati</taxon>
        <taxon>Spirochaetota</taxon>
        <taxon>Spirochaetia</taxon>
        <taxon>Spirochaetales</taxon>
        <taxon>Borreliaceae</taxon>
        <taxon>Borrelia</taxon>
    </lineage>
</organism>
<feature type="transmembrane region" description="Helical" evidence="10">
    <location>
        <begin position="242"/>
        <end position="268"/>
    </location>
</feature>
<evidence type="ECO:0000256" key="10">
    <source>
        <dbReference type="SAM" id="Phobius"/>
    </source>
</evidence>
<dbReference type="NCBIfam" id="TIGR00797">
    <property type="entry name" value="matE"/>
    <property type="match status" value="1"/>
</dbReference>
<evidence type="ECO:0000313" key="11">
    <source>
        <dbReference type="EMBL" id="QFI14590.1"/>
    </source>
</evidence>
<name>A0A5J6WAN5_9SPIR</name>
<dbReference type="InterPro" id="IPR002528">
    <property type="entry name" value="MATE_fam"/>
</dbReference>
<protein>
    <recommendedName>
        <fullName evidence="9">Multidrug-efflux transporter</fullName>
    </recommendedName>
</protein>
<feature type="transmembrane region" description="Helical" evidence="10">
    <location>
        <begin position="140"/>
        <end position="161"/>
    </location>
</feature>
<accession>A0A5J6WAN5</accession>
<dbReference type="CDD" id="cd13138">
    <property type="entry name" value="MATE_yoeA_like"/>
    <property type="match status" value="1"/>
</dbReference>
<reference evidence="12" key="1">
    <citation type="submission" date="2019-10" db="EMBL/GenBank/DDBJ databases">
        <title>Borrelia maritima sp. nov., a novel species of the Borrelia burgdorferi sensu lato complex, occupies a basal position to North American species.</title>
        <authorList>
            <person name="Margos G."/>
            <person name="Fedorova N."/>
            <person name="Becker N.S."/>
            <person name="Kleinjan J.E."/>
            <person name="Marosevic D."/>
            <person name="Krebs S."/>
            <person name="Hui L."/>
            <person name="Fingerle V."/>
            <person name="Lane R.S."/>
        </authorList>
    </citation>
    <scope>NUCLEOTIDE SEQUENCE [LARGE SCALE GENOMIC DNA]</scope>
    <source>
        <strain evidence="12">CA690</strain>
    </source>
</reference>
<dbReference type="GO" id="GO:0015297">
    <property type="term" value="F:antiporter activity"/>
    <property type="evidence" value="ECO:0007669"/>
    <property type="project" value="UniProtKB-KW"/>
</dbReference>
<feature type="transmembrane region" description="Helical" evidence="10">
    <location>
        <begin position="390"/>
        <end position="414"/>
    </location>
</feature>
<evidence type="ECO:0000256" key="7">
    <source>
        <dbReference type="ARBA" id="ARBA00023065"/>
    </source>
</evidence>
<keyword evidence="4" id="KW-1003">Cell membrane</keyword>
<keyword evidence="12" id="KW-1185">Reference proteome</keyword>
<feature type="transmembrane region" description="Helical" evidence="10">
    <location>
        <begin position="361"/>
        <end position="383"/>
    </location>
</feature>
<feature type="transmembrane region" description="Helical" evidence="10">
    <location>
        <begin position="280"/>
        <end position="303"/>
    </location>
</feature>
<dbReference type="PIRSF" id="PIRSF006603">
    <property type="entry name" value="DinF"/>
    <property type="match status" value="1"/>
</dbReference>
<keyword evidence="3" id="KW-0050">Antiport</keyword>
<dbReference type="GO" id="GO:0006811">
    <property type="term" value="P:monoatomic ion transport"/>
    <property type="evidence" value="ECO:0007669"/>
    <property type="project" value="UniProtKB-KW"/>
</dbReference>
<evidence type="ECO:0000256" key="6">
    <source>
        <dbReference type="ARBA" id="ARBA00022989"/>
    </source>
</evidence>
<feature type="transmembrane region" description="Helical" evidence="10">
    <location>
        <begin position="323"/>
        <end position="341"/>
    </location>
</feature>
<dbReference type="AlphaFoldDB" id="A0A5J6WAN5"/>
<dbReference type="GO" id="GO:0005886">
    <property type="term" value="C:plasma membrane"/>
    <property type="evidence" value="ECO:0007669"/>
    <property type="project" value="UniProtKB-SubCell"/>
</dbReference>
<evidence type="ECO:0000256" key="9">
    <source>
        <dbReference type="ARBA" id="ARBA00031636"/>
    </source>
</evidence>
<dbReference type="PANTHER" id="PTHR43298:SF2">
    <property type="entry name" value="FMN_FAD EXPORTER YEEO-RELATED"/>
    <property type="match status" value="1"/>
</dbReference>
<dbReference type="Proteomes" id="UP000326393">
    <property type="component" value="Chromosome"/>
</dbReference>
<keyword evidence="6 10" id="KW-1133">Transmembrane helix</keyword>
<evidence type="ECO:0000313" key="12">
    <source>
        <dbReference type="Proteomes" id="UP000326393"/>
    </source>
</evidence>